<dbReference type="Pfam" id="PF14011">
    <property type="entry name" value="ESX-1_EspG"/>
    <property type="match status" value="1"/>
</dbReference>
<sequence>MTYRPALAETVWFDWVGAAAVVDLEAACALYGLDVLPFPLGRSRPVGSVWLASRNVRPIEDRLNDDLHGVRAWVEALVRSDFCLECRVRLSVEDTPDRRMHGLRSGESAFVAVQGHDRGVDVVDIYAVSPEMMGPAIVESVGLVGAGAHPRIAVTATGESRPDASLESDLDFLAPPPSDATVPRVGVRDVVATGTMQVRSGPALSILQWVQIRDDGDYVFDSGDAENAEPVDVETMTAYLNGMITDVIRW</sequence>
<accession>A0A178M345</accession>
<dbReference type="OrthoDB" id="4375220at2"/>
<dbReference type="InterPro" id="IPR025734">
    <property type="entry name" value="EspG"/>
</dbReference>
<proteinExistence type="inferred from homology"/>
<dbReference type="RefSeq" id="WP_064279827.1">
    <property type="nucleotide sequence ID" value="NZ_LWCS01000001.1"/>
</dbReference>
<comment type="similarity">
    <text evidence="2">Belongs to the EspG family.</text>
</comment>
<comment type="caution">
    <text evidence="5">The sequence shown here is derived from an EMBL/GenBank/DDBJ whole genome shotgun (WGS) entry which is preliminary data.</text>
</comment>
<dbReference type="GO" id="GO:0005737">
    <property type="term" value="C:cytoplasm"/>
    <property type="evidence" value="ECO:0007669"/>
    <property type="project" value="UniProtKB-SubCell"/>
</dbReference>
<organism evidence="5 6">
    <name type="scientific">Mycolicibacterium iranicum</name>
    <name type="common">Mycobacterium iranicum</name>
    <dbReference type="NCBI Taxonomy" id="912594"/>
    <lineage>
        <taxon>Bacteria</taxon>
        <taxon>Bacillati</taxon>
        <taxon>Actinomycetota</taxon>
        <taxon>Actinomycetes</taxon>
        <taxon>Mycobacteriales</taxon>
        <taxon>Mycobacteriaceae</taxon>
        <taxon>Mycolicibacterium</taxon>
    </lineage>
</organism>
<dbReference type="Proteomes" id="UP000078396">
    <property type="component" value="Unassembled WGS sequence"/>
</dbReference>
<evidence type="ECO:0000313" key="5">
    <source>
        <dbReference type="EMBL" id="OAN42498.1"/>
    </source>
</evidence>
<keyword evidence="4" id="KW-0143">Chaperone</keyword>
<comment type="subcellular location">
    <subcellularLocation>
        <location evidence="1">Cytoplasm</location>
    </subcellularLocation>
</comment>
<evidence type="ECO:0000256" key="4">
    <source>
        <dbReference type="ARBA" id="ARBA00023186"/>
    </source>
</evidence>
<keyword evidence="3" id="KW-0963">Cytoplasm</keyword>
<evidence type="ECO:0000256" key="3">
    <source>
        <dbReference type="ARBA" id="ARBA00022490"/>
    </source>
</evidence>
<gene>
    <name evidence="5" type="ORF">A4X20_02130</name>
</gene>
<dbReference type="AlphaFoldDB" id="A0A178M345"/>
<protein>
    <recommendedName>
        <fullName evidence="7">Secretion protein EspG</fullName>
    </recommendedName>
</protein>
<reference evidence="5 6" key="1">
    <citation type="submission" date="2016-04" db="EMBL/GenBank/DDBJ databases">
        <title>Draft Genome Sequences of Staphylococcus capitis Strain H36, S. capitis Strain H65, S. cohnii Strain H62, S. hominis Strain H69, Mycobacterium iranicum Strain H39, Plantibacter sp. Strain H53, Pseudomonas oryzihabitans Strain H72, and Microbacterium sp. Strain H83, isolated from residential settings.</title>
        <authorList>
            <person name="Lymperopoulou D."/>
            <person name="Adams R.I."/>
            <person name="Lindow S."/>
            <person name="Coil D.A."/>
            <person name="Jospin G."/>
            <person name="Eisen J.A."/>
        </authorList>
    </citation>
    <scope>NUCLEOTIDE SEQUENCE [LARGE SCALE GENOMIC DNA]</scope>
    <source>
        <strain evidence="5 6">H39</strain>
    </source>
</reference>
<dbReference type="EMBL" id="LWCS01000001">
    <property type="protein sequence ID" value="OAN42498.1"/>
    <property type="molecule type" value="Genomic_DNA"/>
</dbReference>
<evidence type="ECO:0000256" key="1">
    <source>
        <dbReference type="ARBA" id="ARBA00004496"/>
    </source>
</evidence>
<name>A0A178M345_MYCIR</name>
<evidence type="ECO:0008006" key="7">
    <source>
        <dbReference type="Google" id="ProtNLM"/>
    </source>
</evidence>
<evidence type="ECO:0000313" key="6">
    <source>
        <dbReference type="Proteomes" id="UP000078396"/>
    </source>
</evidence>
<evidence type="ECO:0000256" key="2">
    <source>
        <dbReference type="ARBA" id="ARBA00006411"/>
    </source>
</evidence>